<gene>
    <name evidence="3" type="ORF">IAB99_09680</name>
</gene>
<protein>
    <submittedName>
        <fullName evidence="3">Lactonase family protein</fullName>
    </submittedName>
</protein>
<dbReference type="Gene3D" id="2.130.10.10">
    <property type="entry name" value="YVTN repeat-like/Quinoprotein amine dehydrogenase"/>
    <property type="match status" value="1"/>
</dbReference>
<evidence type="ECO:0000256" key="1">
    <source>
        <dbReference type="ARBA" id="ARBA00005564"/>
    </source>
</evidence>
<dbReference type="AlphaFoldDB" id="A0A9D9I9A5"/>
<organism evidence="3 4">
    <name type="scientific">Candidatus Cryptobacteroides faecipullorum</name>
    <dbReference type="NCBI Taxonomy" id="2840764"/>
    <lineage>
        <taxon>Bacteria</taxon>
        <taxon>Pseudomonadati</taxon>
        <taxon>Bacteroidota</taxon>
        <taxon>Bacteroidia</taxon>
        <taxon>Bacteroidales</taxon>
        <taxon>Candidatus Cryptobacteroides</taxon>
    </lineage>
</organism>
<dbReference type="InterPro" id="IPR015943">
    <property type="entry name" value="WD40/YVTN_repeat-like_dom_sf"/>
</dbReference>
<sequence>MNRPKILAAVTALLAIAVCLSVWLCQRKKPAGNSGISEGQVVYVGTYGSGLYRYIFVPSDGSFTFLGKADVANPSYIALGEENDRDGIYDVYAVSENGVDSGIYSFADDIMLSMTGSNSDIGRDPCFLLFDREGHTLMTAEYGSGSLSVFRVDEDGAVAELLQRLEFKGSGPVKTRQESSHIHQLKFLPAEDGASCRYLLATDLGADRIRVMKVSDHMDGPVLECRYHSPVLTCLPDADILCGEGSGPRHMAVDAGRHRLYCLTELSGELLVFSYSFDGDGNPVFELDSRLLADENRAGGSADIRIHPSGRFLYTSHRLKKDGISVFSVADDGSVIKTGYCRTGKHPRNFAITPDGTAMLVACRDDRTVEVYGIDPDSGALTYSGTKLRFAEDMPSCVVIAE</sequence>
<evidence type="ECO:0000313" key="4">
    <source>
        <dbReference type="Proteomes" id="UP000823660"/>
    </source>
</evidence>
<accession>A0A9D9I9A5</accession>
<dbReference type="Proteomes" id="UP000823660">
    <property type="component" value="Unassembled WGS sequence"/>
</dbReference>
<name>A0A9D9I9A5_9BACT</name>
<dbReference type="InterPro" id="IPR050282">
    <property type="entry name" value="Cycloisomerase_2"/>
</dbReference>
<dbReference type="GO" id="GO:0006006">
    <property type="term" value="P:glucose metabolic process"/>
    <property type="evidence" value="ECO:0007669"/>
    <property type="project" value="UniProtKB-KW"/>
</dbReference>
<evidence type="ECO:0000313" key="3">
    <source>
        <dbReference type="EMBL" id="MBO8468010.1"/>
    </source>
</evidence>
<keyword evidence="2" id="KW-0119">Carbohydrate metabolism</keyword>
<comment type="caution">
    <text evidence="3">The sequence shown here is derived from an EMBL/GenBank/DDBJ whole genome shotgun (WGS) entry which is preliminary data.</text>
</comment>
<dbReference type="EMBL" id="JADIMH010000066">
    <property type="protein sequence ID" value="MBO8468010.1"/>
    <property type="molecule type" value="Genomic_DNA"/>
</dbReference>
<dbReference type="Pfam" id="PF10282">
    <property type="entry name" value="Lactonase"/>
    <property type="match status" value="1"/>
</dbReference>
<dbReference type="InterPro" id="IPR019405">
    <property type="entry name" value="Lactonase_7-beta_prop"/>
</dbReference>
<dbReference type="SUPFAM" id="SSF50974">
    <property type="entry name" value="Nitrous oxide reductase, N-terminal domain"/>
    <property type="match status" value="1"/>
</dbReference>
<dbReference type="GO" id="GO:0017057">
    <property type="term" value="F:6-phosphogluconolactonase activity"/>
    <property type="evidence" value="ECO:0007669"/>
    <property type="project" value="TreeGrafter"/>
</dbReference>
<dbReference type="PANTHER" id="PTHR30344:SF1">
    <property type="entry name" value="6-PHOSPHOGLUCONOLACTONASE"/>
    <property type="match status" value="1"/>
</dbReference>
<dbReference type="PANTHER" id="PTHR30344">
    <property type="entry name" value="6-PHOSPHOGLUCONOLACTONASE-RELATED"/>
    <property type="match status" value="1"/>
</dbReference>
<reference evidence="3" key="1">
    <citation type="submission" date="2020-10" db="EMBL/GenBank/DDBJ databases">
        <authorList>
            <person name="Gilroy R."/>
        </authorList>
    </citation>
    <scope>NUCLEOTIDE SEQUENCE</scope>
    <source>
        <strain evidence="3">B1-15692</strain>
    </source>
</reference>
<comment type="similarity">
    <text evidence="1">Belongs to the cycloisomerase 2 family.</text>
</comment>
<proteinExistence type="inferred from homology"/>
<reference evidence="3" key="2">
    <citation type="journal article" date="2021" name="PeerJ">
        <title>Extensive microbial diversity within the chicken gut microbiome revealed by metagenomics and culture.</title>
        <authorList>
            <person name="Gilroy R."/>
            <person name="Ravi A."/>
            <person name="Getino M."/>
            <person name="Pursley I."/>
            <person name="Horton D.L."/>
            <person name="Alikhan N.F."/>
            <person name="Baker D."/>
            <person name="Gharbi K."/>
            <person name="Hall N."/>
            <person name="Watson M."/>
            <person name="Adriaenssens E.M."/>
            <person name="Foster-Nyarko E."/>
            <person name="Jarju S."/>
            <person name="Secka A."/>
            <person name="Antonio M."/>
            <person name="Oren A."/>
            <person name="Chaudhuri R.R."/>
            <person name="La Ragione R."/>
            <person name="Hildebrand F."/>
            <person name="Pallen M.J."/>
        </authorList>
    </citation>
    <scope>NUCLEOTIDE SEQUENCE</scope>
    <source>
        <strain evidence="3">B1-15692</strain>
    </source>
</reference>
<keyword evidence="2" id="KW-0313">Glucose metabolism</keyword>
<evidence type="ECO:0000256" key="2">
    <source>
        <dbReference type="ARBA" id="ARBA00022526"/>
    </source>
</evidence>
<dbReference type="InterPro" id="IPR011045">
    <property type="entry name" value="N2O_reductase_N"/>
</dbReference>